<dbReference type="Pfam" id="PF08410">
    <property type="entry name" value="DUF1737"/>
    <property type="match status" value="1"/>
</dbReference>
<sequence>MKLYRLLTEVDDAVFCHKVTAALNKGWELYGSPTYAWDAKEGVMRCGQAVVKEVPGKEYTPDMKLGQQ</sequence>
<keyword evidence="3" id="KW-1185">Reference proteome</keyword>
<gene>
    <name evidence="2" type="ORF">EL18_02785</name>
</gene>
<dbReference type="EMBL" id="JMQM01000002">
    <property type="protein sequence ID" value="KFB08533.1"/>
    <property type="molecule type" value="Genomic_DNA"/>
</dbReference>
<dbReference type="OrthoDB" id="9809803at2"/>
<dbReference type="Proteomes" id="UP000053675">
    <property type="component" value="Unassembled WGS sequence"/>
</dbReference>
<name>A0A084U6E7_9HYPH</name>
<dbReference type="PATRIC" id="fig|472175.3.peg.2778"/>
<dbReference type="AlphaFoldDB" id="A0A084U6E7"/>
<organism evidence="2 3">
    <name type="scientific">Nitratireductor basaltis</name>
    <dbReference type="NCBI Taxonomy" id="472175"/>
    <lineage>
        <taxon>Bacteria</taxon>
        <taxon>Pseudomonadati</taxon>
        <taxon>Pseudomonadota</taxon>
        <taxon>Alphaproteobacteria</taxon>
        <taxon>Hyphomicrobiales</taxon>
        <taxon>Phyllobacteriaceae</taxon>
        <taxon>Nitratireductor</taxon>
    </lineage>
</organism>
<evidence type="ECO:0000313" key="2">
    <source>
        <dbReference type="EMBL" id="KFB08533.1"/>
    </source>
</evidence>
<protein>
    <recommendedName>
        <fullName evidence="1">DUF1737 domain-containing protein</fullName>
    </recommendedName>
</protein>
<proteinExistence type="predicted"/>
<feature type="domain" description="DUF1737" evidence="1">
    <location>
        <begin position="1"/>
        <end position="53"/>
    </location>
</feature>
<dbReference type="InterPro" id="IPR013619">
    <property type="entry name" value="DUF1737"/>
</dbReference>
<evidence type="ECO:0000313" key="3">
    <source>
        <dbReference type="Proteomes" id="UP000053675"/>
    </source>
</evidence>
<evidence type="ECO:0000259" key="1">
    <source>
        <dbReference type="Pfam" id="PF08410"/>
    </source>
</evidence>
<comment type="caution">
    <text evidence="2">The sequence shown here is derived from an EMBL/GenBank/DDBJ whole genome shotgun (WGS) entry which is preliminary data.</text>
</comment>
<dbReference type="STRING" id="472175.EL18_02785"/>
<reference evidence="2 3" key="1">
    <citation type="submission" date="2014-05" db="EMBL/GenBank/DDBJ databases">
        <title>Draft Genome Sequence of Nitratireductor basaltis Strain UMTGB225, A Marine Bacterium Isolated from Green Barrel Tunicate.</title>
        <authorList>
            <person name="Gan H.Y."/>
        </authorList>
    </citation>
    <scope>NUCLEOTIDE SEQUENCE [LARGE SCALE GENOMIC DNA]</scope>
    <source>
        <strain evidence="2 3">UMTGB225</strain>
    </source>
</reference>
<dbReference type="RefSeq" id="WP_036485418.1">
    <property type="nucleotide sequence ID" value="NZ_JMQM01000002.1"/>
</dbReference>
<accession>A0A084U6E7</accession>
<dbReference type="eggNOG" id="COG5515">
    <property type="taxonomic scope" value="Bacteria"/>
</dbReference>